<evidence type="ECO:0008006" key="3">
    <source>
        <dbReference type="Google" id="ProtNLM"/>
    </source>
</evidence>
<dbReference type="RefSeq" id="WP_327598227.1">
    <property type="nucleotide sequence ID" value="NZ_JAYXHS010000001.1"/>
</dbReference>
<proteinExistence type="predicted"/>
<dbReference type="EMBL" id="JAYXHS010000001">
    <property type="protein sequence ID" value="MEC5385268.1"/>
    <property type="molecule type" value="Genomic_DNA"/>
</dbReference>
<evidence type="ECO:0000313" key="1">
    <source>
        <dbReference type="EMBL" id="MEC5385268.1"/>
    </source>
</evidence>
<organism evidence="1 2">
    <name type="scientific">Uliginosibacterium silvisoli</name>
    <dbReference type="NCBI Taxonomy" id="3114758"/>
    <lineage>
        <taxon>Bacteria</taxon>
        <taxon>Pseudomonadati</taxon>
        <taxon>Pseudomonadota</taxon>
        <taxon>Betaproteobacteria</taxon>
        <taxon>Rhodocyclales</taxon>
        <taxon>Zoogloeaceae</taxon>
        <taxon>Uliginosibacterium</taxon>
    </lineage>
</organism>
<name>A0ABU6K0G1_9RHOO</name>
<sequence length="139" mass="14939">MHDSTGKPVSTTAAQVMTRCAEDSYAGTASFGEIVGRLVALGAESYHADYRLPATTYYMPDGGTHTLALQVPEVSIPSAFDAAALQAVIRGAQRGEVKYPEFLQRSMAAGCIGYIVWIAGRHVAYFGRRGEVHIEPFPS</sequence>
<gene>
    <name evidence="1" type="ORF">VVD49_06010</name>
</gene>
<dbReference type="Pfam" id="PF07166">
    <property type="entry name" value="DUF1398"/>
    <property type="match status" value="1"/>
</dbReference>
<comment type="caution">
    <text evidence="1">The sequence shown here is derived from an EMBL/GenBank/DDBJ whole genome shotgun (WGS) entry which is preliminary data.</text>
</comment>
<evidence type="ECO:0000313" key="2">
    <source>
        <dbReference type="Proteomes" id="UP001331561"/>
    </source>
</evidence>
<keyword evidence="2" id="KW-1185">Reference proteome</keyword>
<accession>A0ABU6K0G1</accession>
<protein>
    <recommendedName>
        <fullName evidence="3">DUF1398 domain-containing protein</fullName>
    </recommendedName>
</protein>
<dbReference type="InterPro" id="IPR036696">
    <property type="entry name" value="YdfO-like_sf"/>
</dbReference>
<dbReference type="Proteomes" id="UP001331561">
    <property type="component" value="Unassembled WGS sequence"/>
</dbReference>
<reference evidence="1 2" key="1">
    <citation type="submission" date="2024-01" db="EMBL/GenBank/DDBJ databases">
        <title>Uliginosibacterium soil sp. nov.</title>
        <authorList>
            <person name="Lv Y."/>
        </authorList>
    </citation>
    <scope>NUCLEOTIDE SEQUENCE [LARGE SCALE GENOMIC DNA]</scope>
    <source>
        <strain evidence="1 2">H3</strain>
    </source>
</reference>
<dbReference type="InterPro" id="IPR009833">
    <property type="entry name" value="DUF1398"/>
</dbReference>
<dbReference type="SUPFAM" id="SSF160419">
    <property type="entry name" value="YdfO-like"/>
    <property type="match status" value="1"/>
</dbReference>
<dbReference type="Gene3D" id="3.30.1810.10">
    <property type="entry name" value="YdfO-like"/>
    <property type="match status" value="1"/>
</dbReference>